<dbReference type="EMBL" id="GG738879">
    <property type="protein sequence ID" value="EFC42500.1"/>
    <property type="molecule type" value="Genomic_DNA"/>
</dbReference>
<dbReference type="VEuPathDB" id="AmoebaDB:NAEGRDRAFT_50392"/>
<evidence type="ECO:0000313" key="2">
    <source>
        <dbReference type="Proteomes" id="UP000006671"/>
    </source>
</evidence>
<name>D2VKU3_NAEGR</name>
<dbReference type="KEGG" id="ngr:NAEGRDRAFT_50392"/>
<dbReference type="InParanoid" id="D2VKU3"/>
<dbReference type="OMA" id="CIANQCE"/>
<keyword evidence="2" id="KW-1185">Reference proteome</keyword>
<dbReference type="Proteomes" id="UP000006671">
    <property type="component" value="Unassembled WGS sequence"/>
</dbReference>
<sequence>MELRTQRSKKKMKILCLDKGLGFSFKQHLLKYYKDRRSLVVEEINLNSFRSILLENNSNEVNDELFAALDMKIVTVSEPTSSNDDYEEDESFMNSITLIEKTIKEYQPDILLCSSRGGKYIGKLMKDLIWNGPCVLISALIVPSMMDLNSCSTAMIFAYGYEEKTVPRPIMEFIKAFPNNKIVLLSYENEDHHMSSLIQLDLMLKEDWMNTALENVCQPVSNYRNASNDSVFENKKLSLLELIILSIVISKIEKRNISKSNLPNSGTTDSKPSTMRMGNMLSPSMLKGGLGGLRKVQKE</sequence>
<dbReference type="RefSeq" id="XP_002675244.1">
    <property type="nucleotide sequence ID" value="XM_002675198.1"/>
</dbReference>
<gene>
    <name evidence="1" type="ORF">NAEGRDRAFT_50392</name>
</gene>
<reference evidence="1 2" key="1">
    <citation type="journal article" date="2010" name="Cell">
        <title>The genome of Naegleria gruberi illuminates early eukaryotic versatility.</title>
        <authorList>
            <person name="Fritz-Laylin L.K."/>
            <person name="Prochnik S.E."/>
            <person name="Ginger M.L."/>
            <person name="Dacks J.B."/>
            <person name="Carpenter M.L."/>
            <person name="Field M.C."/>
            <person name="Kuo A."/>
            <person name="Paredez A."/>
            <person name="Chapman J."/>
            <person name="Pham J."/>
            <person name="Shu S."/>
            <person name="Neupane R."/>
            <person name="Cipriano M."/>
            <person name="Mancuso J."/>
            <person name="Tu H."/>
            <person name="Salamov A."/>
            <person name="Lindquist E."/>
            <person name="Shapiro H."/>
            <person name="Lucas S."/>
            <person name="Grigoriev I.V."/>
            <person name="Cande W.Z."/>
            <person name="Fulton C."/>
            <person name="Rokhsar D.S."/>
            <person name="Dawson S.C."/>
        </authorList>
    </citation>
    <scope>NUCLEOTIDE SEQUENCE [LARGE SCALE GENOMIC DNA]</scope>
    <source>
        <strain evidence="1 2">NEG-M</strain>
    </source>
</reference>
<dbReference type="OrthoDB" id="10258179at2759"/>
<protein>
    <submittedName>
        <fullName evidence="1">Predicted protein</fullName>
    </submittedName>
</protein>
<evidence type="ECO:0000313" key="1">
    <source>
        <dbReference type="EMBL" id="EFC42500.1"/>
    </source>
</evidence>
<accession>D2VKU3</accession>
<proteinExistence type="predicted"/>
<dbReference type="GeneID" id="8863066"/>
<organism evidence="2">
    <name type="scientific">Naegleria gruberi</name>
    <name type="common">Amoeba</name>
    <dbReference type="NCBI Taxonomy" id="5762"/>
    <lineage>
        <taxon>Eukaryota</taxon>
        <taxon>Discoba</taxon>
        <taxon>Heterolobosea</taxon>
        <taxon>Tetramitia</taxon>
        <taxon>Eutetramitia</taxon>
        <taxon>Vahlkampfiidae</taxon>
        <taxon>Naegleria</taxon>
    </lineage>
</organism>
<dbReference type="AlphaFoldDB" id="D2VKU3"/>